<dbReference type="Proteomes" id="UP001403094">
    <property type="component" value="Unassembled WGS sequence"/>
</dbReference>
<name>A0ABP5GJ41_9ACTN</name>
<comment type="caution">
    <text evidence="2">The sequence shown here is derived from an EMBL/GenBank/DDBJ whole genome shotgun (WGS) entry which is preliminary data.</text>
</comment>
<dbReference type="EMBL" id="BAAANQ010000002">
    <property type="protein sequence ID" value="GAA2046288.1"/>
    <property type="molecule type" value="Genomic_DNA"/>
</dbReference>
<keyword evidence="3" id="KW-1185">Reference proteome</keyword>
<feature type="compositionally biased region" description="Pro residues" evidence="1">
    <location>
        <begin position="50"/>
        <end position="71"/>
    </location>
</feature>
<gene>
    <name evidence="2" type="ORF">GCM10009757_13750</name>
</gene>
<evidence type="ECO:0000313" key="3">
    <source>
        <dbReference type="Proteomes" id="UP001403094"/>
    </source>
</evidence>
<reference evidence="3" key="1">
    <citation type="journal article" date="2019" name="Int. J. Syst. Evol. Microbiol.">
        <title>The Global Catalogue of Microorganisms (GCM) 10K type strain sequencing project: providing services to taxonomists for standard genome sequencing and annotation.</title>
        <authorList>
            <consortium name="The Broad Institute Genomics Platform"/>
            <consortium name="The Broad Institute Genome Sequencing Center for Infectious Disease"/>
            <person name="Wu L."/>
            <person name="Ma J."/>
        </authorList>
    </citation>
    <scope>NUCLEOTIDE SEQUENCE [LARGE SCALE GENOMIC DNA]</scope>
    <source>
        <strain evidence="3">JCM 14549</strain>
    </source>
</reference>
<accession>A0ABP5GJ41</accession>
<protein>
    <submittedName>
        <fullName evidence="2">Uncharacterized protein</fullName>
    </submittedName>
</protein>
<sequence length="89" mass="8972">MKCGRGSGNEVIAQTVRAAPERDIARTNESAAGKSATGYLSRTSAASRPGPSPFRPPCDPFGTPAGPPAGPAPARAGPPRSAVRTPDFA</sequence>
<evidence type="ECO:0000256" key="1">
    <source>
        <dbReference type="SAM" id="MobiDB-lite"/>
    </source>
</evidence>
<organism evidence="2 3">
    <name type="scientific">Streptomyces cheonanensis</name>
    <dbReference type="NCBI Taxonomy" id="312720"/>
    <lineage>
        <taxon>Bacteria</taxon>
        <taxon>Bacillati</taxon>
        <taxon>Actinomycetota</taxon>
        <taxon>Actinomycetes</taxon>
        <taxon>Kitasatosporales</taxon>
        <taxon>Streptomycetaceae</taxon>
        <taxon>Streptomyces</taxon>
    </lineage>
</organism>
<proteinExistence type="predicted"/>
<evidence type="ECO:0000313" key="2">
    <source>
        <dbReference type="EMBL" id="GAA2046288.1"/>
    </source>
</evidence>
<feature type="region of interest" description="Disordered" evidence="1">
    <location>
        <begin position="1"/>
        <end position="89"/>
    </location>
</feature>